<dbReference type="RefSeq" id="WP_275476387.1">
    <property type="nucleotide sequence ID" value="NZ_CP162940.1"/>
</dbReference>
<dbReference type="SUPFAM" id="SSF51735">
    <property type="entry name" value="NAD(P)-binding Rossmann-fold domains"/>
    <property type="match status" value="1"/>
</dbReference>
<evidence type="ECO:0000256" key="1">
    <source>
        <dbReference type="ARBA" id="ARBA00006484"/>
    </source>
</evidence>
<dbReference type="GO" id="GO:0047936">
    <property type="term" value="F:glucose 1-dehydrogenase [NAD(P)+] activity"/>
    <property type="evidence" value="ECO:0007669"/>
    <property type="project" value="UniProtKB-EC"/>
</dbReference>
<dbReference type="InterPro" id="IPR020904">
    <property type="entry name" value="Sc_DH/Rdtase_CS"/>
</dbReference>
<name>A0ABV5ACM2_9BACL</name>
<gene>
    <name evidence="2" type="ORF">KKP3000_003184</name>
</gene>
<dbReference type="Pfam" id="PF13561">
    <property type="entry name" value="adh_short_C2"/>
    <property type="match status" value="1"/>
</dbReference>
<comment type="similarity">
    <text evidence="1">Belongs to the short-chain dehydrogenases/reductases (SDR) family.</text>
</comment>
<keyword evidence="2" id="KW-0560">Oxidoreductase</keyword>
<reference evidence="2 3" key="1">
    <citation type="journal article" date="2024" name="Int. J. Mol. Sci.">
        <title>Exploration of Alicyclobacillus spp. Genome in Search of Antibiotic Resistance.</title>
        <authorList>
            <person name="Bucka-Kolendo J."/>
            <person name="Kiousi D.E."/>
            <person name="Dekowska A."/>
            <person name="Mikolajczuk-Szczyrba A."/>
            <person name="Karadedos D.M."/>
            <person name="Michael P."/>
            <person name="Galanis A."/>
            <person name="Sokolowska B."/>
        </authorList>
    </citation>
    <scope>NUCLEOTIDE SEQUENCE [LARGE SCALE GENOMIC DNA]</scope>
    <source>
        <strain evidence="2 3">KKP 3000</strain>
    </source>
</reference>
<dbReference type="InterPro" id="IPR036291">
    <property type="entry name" value="NAD(P)-bd_dom_sf"/>
</dbReference>
<organism evidence="2 3">
    <name type="scientific">Alicyclobacillus fastidiosus</name>
    <dbReference type="NCBI Taxonomy" id="392011"/>
    <lineage>
        <taxon>Bacteria</taxon>
        <taxon>Bacillati</taxon>
        <taxon>Bacillota</taxon>
        <taxon>Bacilli</taxon>
        <taxon>Bacillales</taxon>
        <taxon>Alicyclobacillaceae</taxon>
        <taxon>Alicyclobacillus</taxon>
    </lineage>
</organism>
<comment type="caution">
    <text evidence="2">The sequence shown here is derived from an EMBL/GenBank/DDBJ whole genome shotgun (WGS) entry which is preliminary data.</text>
</comment>
<dbReference type="Proteomes" id="UP001579974">
    <property type="component" value="Unassembled WGS sequence"/>
</dbReference>
<evidence type="ECO:0000313" key="3">
    <source>
        <dbReference type="Proteomes" id="UP001579974"/>
    </source>
</evidence>
<dbReference type="EC" id="1.1.1.47" evidence="2"/>
<dbReference type="PRINTS" id="PR00080">
    <property type="entry name" value="SDRFAMILY"/>
</dbReference>
<protein>
    <submittedName>
        <fullName evidence="2">Glucose 1-dehydrogenase</fullName>
        <ecNumber evidence="2">1.1.1.47</ecNumber>
    </submittedName>
</protein>
<evidence type="ECO:0000313" key="2">
    <source>
        <dbReference type="EMBL" id="MFB5189796.1"/>
    </source>
</evidence>
<dbReference type="PRINTS" id="PR00081">
    <property type="entry name" value="GDHRDH"/>
</dbReference>
<dbReference type="NCBIfam" id="NF005559">
    <property type="entry name" value="PRK07231.1"/>
    <property type="match status" value="1"/>
</dbReference>
<dbReference type="Gene3D" id="3.40.50.720">
    <property type="entry name" value="NAD(P)-binding Rossmann-like Domain"/>
    <property type="match status" value="1"/>
</dbReference>
<dbReference type="EMBL" id="JBDXSU010000004">
    <property type="protein sequence ID" value="MFB5189796.1"/>
    <property type="molecule type" value="Genomic_DNA"/>
</dbReference>
<accession>A0ABV5ACM2</accession>
<sequence length="256" mass="27404">MGNRLEGKVVVVTGGTQGIGKGVALMCAAEGAKVVINGRHEQNGTAVVREIQDKHGQAALFVRADISLEEECKRLMDETIQQFGRVDGLVNNAGIFPRGTMINTTEDLFDSIFAVNIKGAFFCSKYAIQSMIATGGGSIVQMGSTNGYKGAKELAAYSCSKGAMLTLNRHIAAHYAKDRIRSNWVTVGWVASEGEIELHEGLGISVEELRRRAKTHVPSGRMQSPSDIAYGTVYLLSDESSQVTGTELHINGGLGL</sequence>
<dbReference type="PANTHER" id="PTHR42760">
    <property type="entry name" value="SHORT-CHAIN DEHYDROGENASES/REDUCTASES FAMILY MEMBER"/>
    <property type="match status" value="1"/>
</dbReference>
<proteinExistence type="inferred from homology"/>
<keyword evidence="3" id="KW-1185">Reference proteome</keyword>
<dbReference type="InterPro" id="IPR002347">
    <property type="entry name" value="SDR_fam"/>
</dbReference>
<dbReference type="PROSITE" id="PS00061">
    <property type="entry name" value="ADH_SHORT"/>
    <property type="match status" value="1"/>
</dbReference>